<gene>
    <name evidence="2" type="ORF">EV213_10926</name>
</gene>
<dbReference type="EMBL" id="SNYJ01000009">
    <property type="protein sequence ID" value="TDQ38658.1"/>
    <property type="molecule type" value="Genomic_DNA"/>
</dbReference>
<evidence type="ECO:0000256" key="1">
    <source>
        <dbReference type="SAM" id="MobiDB-lite"/>
    </source>
</evidence>
<name>A0A4R6TXP5_9BACI</name>
<evidence type="ECO:0000313" key="2">
    <source>
        <dbReference type="EMBL" id="TDQ38658.1"/>
    </source>
</evidence>
<comment type="caution">
    <text evidence="2">The sequence shown here is derived from an EMBL/GenBank/DDBJ whole genome shotgun (WGS) entry which is preliminary data.</text>
</comment>
<dbReference type="AlphaFoldDB" id="A0A4R6TXP5"/>
<keyword evidence="3" id="KW-1185">Reference proteome</keyword>
<proteinExistence type="predicted"/>
<evidence type="ECO:0000313" key="3">
    <source>
        <dbReference type="Proteomes" id="UP000295632"/>
    </source>
</evidence>
<accession>A0A4R6TXP5</accession>
<reference evidence="2 3" key="1">
    <citation type="submission" date="2019-03" db="EMBL/GenBank/DDBJ databases">
        <title>Genomic Encyclopedia of Type Strains, Phase IV (KMG-IV): sequencing the most valuable type-strain genomes for metagenomic binning, comparative biology and taxonomic classification.</title>
        <authorList>
            <person name="Goeker M."/>
        </authorList>
    </citation>
    <scope>NUCLEOTIDE SEQUENCE [LARGE SCALE GENOMIC DNA]</scope>
    <source>
        <strain evidence="2 3">DSM 28697</strain>
    </source>
</reference>
<feature type="region of interest" description="Disordered" evidence="1">
    <location>
        <begin position="54"/>
        <end position="75"/>
    </location>
</feature>
<protein>
    <submittedName>
        <fullName evidence="2">Uncharacterized protein</fullName>
    </submittedName>
</protein>
<organism evidence="2 3">
    <name type="scientific">Aureibacillus halotolerans</name>
    <dbReference type="NCBI Taxonomy" id="1508390"/>
    <lineage>
        <taxon>Bacteria</taxon>
        <taxon>Bacillati</taxon>
        <taxon>Bacillota</taxon>
        <taxon>Bacilli</taxon>
        <taxon>Bacillales</taxon>
        <taxon>Bacillaceae</taxon>
        <taxon>Aureibacillus</taxon>
    </lineage>
</organism>
<sequence length="75" mass="9137">MALGWLTPLFGYFRRKEVKFMEFLILFLLIEVARAMIREACSFLIQWLKRSFMKKRHKKNRSQRRSKQKGGSKNR</sequence>
<dbReference type="Proteomes" id="UP000295632">
    <property type="component" value="Unassembled WGS sequence"/>
</dbReference>